<reference evidence="10 11" key="1">
    <citation type="submission" date="2016-01" db="EMBL/GenBank/DDBJ databases">
        <authorList>
            <person name="Oliw E.H."/>
        </authorList>
    </citation>
    <scope>NUCLEOTIDE SEQUENCE [LARGE SCALE GENOMIC DNA]</scope>
    <source>
        <strain evidence="10">LMG 22029</strain>
    </source>
</reference>
<evidence type="ECO:0000259" key="9">
    <source>
        <dbReference type="PROSITE" id="PS50893"/>
    </source>
</evidence>
<evidence type="ECO:0000256" key="1">
    <source>
        <dbReference type="ARBA" id="ARBA00004417"/>
    </source>
</evidence>
<dbReference type="Proteomes" id="UP000054893">
    <property type="component" value="Unassembled WGS sequence"/>
</dbReference>
<evidence type="ECO:0000313" key="10">
    <source>
        <dbReference type="EMBL" id="SAL52337.1"/>
    </source>
</evidence>
<dbReference type="RefSeq" id="WP_082850656.1">
    <property type="nucleotide sequence ID" value="NZ_FCOC02000027.1"/>
</dbReference>
<accession>A0A158I7A5</accession>
<proteinExistence type="inferred from homology"/>
<dbReference type="FunFam" id="3.40.50.300:FF:000016">
    <property type="entry name" value="Oligopeptide ABC transporter ATP-binding component"/>
    <property type="match status" value="1"/>
</dbReference>
<evidence type="ECO:0000256" key="5">
    <source>
        <dbReference type="ARBA" id="ARBA00022519"/>
    </source>
</evidence>
<sequence>MSGAYPRAEAASPCMEHVASPQAAAAPAPILRIRGLSVSFASEHGPVPALRGVDLDVAAGRCVGIVGESGSGKSVTSLAVMGLLPQPGARVTGGSIEFEGRNLLAMPAALRRAQRGRAIAMIFQDPLSSLNPAFTIGDQIAEAIVAHEAVERREARRRAIELLRQVHIASAERRVDDYPHRLSGGMRQRVMIAMALACSPRLLIADEPTTALDVTVQAQIVELLDEIRRERGTAIVLISHNLGLVAGLADEIAVMYAGRIVEHGPAARVISHPEHPYTVGLLGAVPRAEPGNAPLVAIAGSVPDLRALPPGCAFAPRCPFRIDACQTLDPALRSLGSAHSGACHAAPLEPNA</sequence>
<evidence type="ECO:0000256" key="2">
    <source>
        <dbReference type="ARBA" id="ARBA00005417"/>
    </source>
</evidence>
<evidence type="ECO:0000256" key="8">
    <source>
        <dbReference type="ARBA" id="ARBA00023136"/>
    </source>
</evidence>
<dbReference type="Pfam" id="PF08352">
    <property type="entry name" value="oligo_HPY"/>
    <property type="match status" value="1"/>
</dbReference>
<dbReference type="OrthoDB" id="9802772at2"/>
<dbReference type="InterPro" id="IPR027417">
    <property type="entry name" value="P-loop_NTPase"/>
</dbReference>
<dbReference type="SMART" id="SM00382">
    <property type="entry name" value="AAA"/>
    <property type="match status" value="1"/>
</dbReference>
<evidence type="ECO:0000256" key="7">
    <source>
        <dbReference type="ARBA" id="ARBA00022840"/>
    </source>
</evidence>
<dbReference type="PROSITE" id="PS00211">
    <property type="entry name" value="ABC_TRANSPORTER_1"/>
    <property type="match status" value="1"/>
</dbReference>
<dbReference type="InterPro" id="IPR017871">
    <property type="entry name" value="ABC_transporter-like_CS"/>
</dbReference>
<dbReference type="InterPro" id="IPR003593">
    <property type="entry name" value="AAA+_ATPase"/>
</dbReference>
<organism evidence="10 11">
    <name type="scientific">Caballeronia sordidicola</name>
    <name type="common">Burkholderia sordidicola</name>
    <dbReference type="NCBI Taxonomy" id="196367"/>
    <lineage>
        <taxon>Bacteria</taxon>
        <taxon>Pseudomonadati</taxon>
        <taxon>Pseudomonadota</taxon>
        <taxon>Betaproteobacteria</taxon>
        <taxon>Burkholderiales</taxon>
        <taxon>Burkholderiaceae</taxon>
        <taxon>Caballeronia</taxon>
    </lineage>
</organism>
<keyword evidence="7" id="KW-0067">ATP-binding</keyword>
<dbReference type="PROSITE" id="PS50893">
    <property type="entry name" value="ABC_TRANSPORTER_2"/>
    <property type="match status" value="1"/>
</dbReference>
<protein>
    <submittedName>
        <fullName evidence="10">Oligopeptide/dipeptide ABC transporter ATPase</fullName>
    </submittedName>
</protein>
<keyword evidence="4" id="KW-1003">Cell membrane</keyword>
<dbReference type="AlphaFoldDB" id="A0A158I7A5"/>
<dbReference type="SUPFAM" id="SSF52540">
    <property type="entry name" value="P-loop containing nucleoside triphosphate hydrolases"/>
    <property type="match status" value="1"/>
</dbReference>
<dbReference type="CDD" id="cd03257">
    <property type="entry name" value="ABC_NikE_OppD_transporters"/>
    <property type="match status" value="1"/>
</dbReference>
<dbReference type="GO" id="GO:0015833">
    <property type="term" value="P:peptide transport"/>
    <property type="evidence" value="ECO:0007669"/>
    <property type="project" value="InterPro"/>
</dbReference>
<dbReference type="Gene3D" id="3.40.50.300">
    <property type="entry name" value="P-loop containing nucleotide triphosphate hydrolases"/>
    <property type="match status" value="1"/>
</dbReference>
<dbReference type="GO" id="GO:0005886">
    <property type="term" value="C:plasma membrane"/>
    <property type="evidence" value="ECO:0007669"/>
    <property type="project" value="UniProtKB-SubCell"/>
</dbReference>
<dbReference type="Pfam" id="PF00005">
    <property type="entry name" value="ABC_tran"/>
    <property type="match status" value="1"/>
</dbReference>
<gene>
    <name evidence="10" type="ORF">AWB64_05632</name>
</gene>
<dbReference type="GO" id="GO:0005524">
    <property type="term" value="F:ATP binding"/>
    <property type="evidence" value="ECO:0007669"/>
    <property type="project" value="UniProtKB-KW"/>
</dbReference>
<dbReference type="PANTHER" id="PTHR43297:SF2">
    <property type="entry name" value="DIPEPTIDE TRANSPORT ATP-BINDING PROTEIN DPPD"/>
    <property type="match status" value="1"/>
</dbReference>
<evidence type="ECO:0000256" key="4">
    <source>
        <dbReference type="ARBA" id="ARBA00022475"/>
    </source>
</evidence>
<keyword evidence="5" id="KW-0997">Cell inner membrane</keyword>
<dbReference type="NCBIfam" id="TIGR01727">
    <property type="entry name" value="oligo_HPY"/>
    <property type="match status" value="1"/>
</dbReference>
<comment type="subcellular location">
    <subcellularLocation>
        <location evidence="1">Cell inner membrane</location>
        <topology evidence="1">Peripheral membrane protein</topology>
    </subcellularLocation>
</comment>
<dbReference type="EMBL" id="FCOC02000027">
    <property type="protein sequence ID" value="SAL52337.1"/>
    <property type="molecule type" value="Genomic_DNA"/>
</dbReference>
<dbReference type="GO" id="GO:0055085">
    <property type="term" value="P:transmembrane transport"/>
    <property type="evidence" value="ECO:0007669"/>
    <property type="project" value="UniProtKB-ARBA"/>
</dbReference>
<keyword evidence="3" id="KW-0813">Transport</keyword>
<evidence type="ECO:0000256" key="6">
    <source>
        <dbReference type="ARBA" id="ARBA00022741"/>
    </source>
</evidence>
<dbReference type="InterPro" id="IPR013563">
    <property type="entry name" value="Oligopep_ABC_C"/>
</dbReference>
<evidence type="ECO:0000313" key="11">
    <source>
        <dbReference type="Proteomes" id="UP000054893"/>
    </source>
</evidence>
<dbReference type="PANTHER" id="PTHR43297">
    <property type="entry name" value="OLIGOPEPTIDE TRANSPORT ATP-BINDING PROTEIN APPD"/>
    <property type="match status" value="1"/>
</dbReference>
<feature type="domain" description="ABC transporter" evidence="9">
    <location>
        <begin position="33"/>
        <end position="282"/>
    </location>
</feature>
<dbReference type="InterPro" id="IPR050388">
    <property type="entry name" value="ABC_Ni/Peptide_Import"/>
</dbReference>
<evidence type="ECO:0000256" key="3">
    <source>
        <dbReference type="ARBA" id="ARBA00022448"/>
    </source>
</evidence>
<keyword evidence="6" id="KW-0547">Nucleotide-binding</keyword>
<dbReference type="InterPro" id="IPR003439">
    <property type="entry name" value="ABC_transporter-like_ATP-bd"/>
</dbReference>
<dbReference type="GO" id="GO:0016887">
    <property type="term" value="F:ATP hydrolysis activity"/>
    <property type="evidence" value="ECO:0007669"/>
    <property type="project" value="InterPro"/>
</dbReference>
<keyword evidence="8" id="KW-0472">Membrane</keyword>
<comment type="similarity">
    <text evidence="2">Belongs to the ABC transporter superfamily.</text>
</comment>
<name>A0A158I7A5_CABSO</name>